<dbReference type="AlphaFoldDB" id="A0A6B1D889"/>
<organism evidence="1">
    <name type="scientific">Caldilineaceae bacterium SB0661_bin_32</name>
    <dbReference type="NCBI Taxonomy" id="2605255"/>
    <lineage>
        <taxon>Bacteria</taxon>
        <taxon>Bacillati</taxon>
        <taxon>Chloroflexota</taxon>
        <taxon>Caldilineae</taxon>
        <taxon>Caldilineales</taxon>
        <taxon>Caldilineaceae</taxon>
    </lineage>
</organism>
<evidence type="ECO:0000313" key="1">
    <source>
        <dbReference type="EMBL" id="MYC96151.1"/>
    </source>
</evidence>
<reference evidence="1" key="1">
    <citation type="submission" date="2019-09" db="EMBL/GenBank/DDBJ databases">
        <title>Characterisation of the sponge microbiome using genome-centric metagenomics.</title>
        <authorList>
            <person name="Engelberts J.P."/>
            <person name="Robbins S.J."/>
            <person name="De Goeij J.M."/>
            <person name="Aranda M."/>
            <person name="Bell S.C."/>
            <person name="Webster N.S."/>
        </authorList>
    </citation>
    <scope>NUCLEOTIDE SEQUENCE</scope>
    <source>
        <strain evidence="1">SB0661_bin_32</strain>
    </source>
</reference>
<feature type="non-terminal residue" evidence="1">
    <location>
        <position position="112"/>
    </location>
</feature>
<sequence>MPKKLCTGTRKDGQPCQANGLEQYNGLCLAHGAPPEQAHEWRARGGKNSATAVRRDNRMPEQLKHALDLVQNSMDRLAQQEPTPATCNAISRCAQTLINLRRRADEEMALIR</sequence>
<protein>
    <submittedName>
        <fullName evidence="1">Uncharacterized protein</fullName>
    </submittedName>
</protein>
<accession>A0A6B1D889</accession>
<gene>
    <name evidence="1" type="ORF">F4X14_14405</name>
</gene>
<proteinExistence type="predicted"/>
<dbReference type="EMBL" id="VXMH01000075">
    <property type="protein sequence ID" value="MYC96151.1"/>
    <property type="molecule type" value="Genomic_DNA"/>
</dbReference>
<comment type="caution">
    <text evidence="1">The sequence shown here is derived from an EMBL/GenBank/DDBJ whole genome shotgun (WGS) entry which is preliminary data.</text>
</comment>
<name>A0A6B1D889_9CHLR</name>